<dbReference type="AlphaFoldDB" id="A0A0C1Z9Y0"/>
<protein>
    <submittedName>
        <fullName evidence="3">Uncharacterized protein</fullName>
    </submittedName>
</protein>
<dbReference type="EMBL" id="JMCC02000074">
    <property type="protein sequence ID" value="KIG14404.1"/>
    <property type="molecule type" value="Genomic_DNA"/>
</dbReference>
<feature type="chain" id="PRO_5002156987" evidence="2">
    <location>
        <begin position="24"/>
        <end position="352"/>
    </location>
</feature>
<gene>
    <name evidence="3" type="ORF">DB30_06879</name>
</gene>
<evidence type="ECO:0000256" key="1">
    <source>
        <dbReference type="SAM" id="MobiDB-lite"/>
    </source>
</evidence>
<organism evidence="3 4">
    <name type="scientific">Enhygromyxa salina</name>
    <dbReference type="NCBI Taxonomy" id="215803"/>
    <lineage>
        <taxon>Bacteria</taxon>
        <taxon>Pseudomonadati</taxon>
        <taxon>Myxococcota</taxon>
        <taxon>Polyangia</taxon>
        <taxon>Nannocystales</taxon>
        <taxon>Nannocystaceae</taxon>
        <taxon>Enhygromyxa</taxon>
    </lineage>
</organism>
<dbReference type="Proteomes" id="UP000031599">
    <property type="component" value="Unassembled WGS sequence"/>
</dbReference>
<dbReference type="SUPFAM" id="SSF50985">
    <property type="entry name" value="RCC1/BLIP-II"/>
    <property type="match status" value="1"/>
</dbReference>
<dbReference type="Gene3D" id="2.130.10.30">
    <property type="entry name" value="Regulator of chromosome condensation 1/beta-lactamase-inhibitor protein II"/>
    <property type="match status" value="1"/>
</dbReference>
<proteinExistence type="predicted"/>
<evidence type="ECO:0000256" key="2">
    <source>
        <dbReference type="SAM" id="SignalP"/>
    </source>
</evidence>
<feature type="signal peptide" evidence="2">
    <location>
        <begin position="1"/>
        <end position="23"/>
    </location>
</feature>
<dbReference type="PROSITE" id="PS51257">
    <property type="entry name" value="PROKAR_LIPOPROTEIN"/>
    <property type="match status" value="1"/>
</dbReference>
<evidence type="ECO:0000313" key="3">
    <source>
        <dbReference type="EMBL" id="KIG14404.1"/>
    </source>
</evidence>
<keyword evidence="2" id="KW-0732">Signal</keyword>
<dbReference type="RefSeq" id="WP_052553818.1">
    <property type="nucleotide sequence ID" value="NZ_JMCC02000074.1"/>
</dbReference>
<evidence type="ECO:0000313" key="4">
    <source>
        <dbReference type="Proteomes" id="UP000031599"/>
    </source>
</evidence>
<sequence>MRSPSPKAGIAIATALLPSLASCHPPPSDTATATASDLVSERPREARSVGMCTNEGRVYVLRDNGRVHDASIRDERFGPPLASGAKIVALDCGRLTVCTRDEQGTISCIDDQGQLRPVEGLGPTVALVQDCAITVEGELYCWDEELDADHVGLPKTSREFGELDLNRLHRVVLVPGAGCAVQTSGRLWCWTRGDTDYPLDLGEPHSINDHTEERYYAPHVVAEFTNPTGIEELSLSVRDGVCWRMKGEWSCTNQTRGRFAKPATCETLDCDCTFPCPDSECGTRPCDCRSERVDMRCGFTGELELDERWSVTSMVLHDGECLLDRQGRVWCRPSSWGDEAAPPHEVVLDAGG</sequence>
<reference evidence="3 4" key="1">
    <citation type="submission" date="2014-12" db="EMBL/GenBank/DDBJ databases">
        <title>Genome assembly of Enhygromyxa salina DSM 15201.</title>
        <authorList>
            <person name="Sharma G."/>
            <person name="Subramanian S."/>
        </authorList>
    </citation>
    <scope>NUCLEOTIDE SEQUENCE [LARGE SCALE GENOMIC DNA]</scope>
    <source>
        <strain evidence="3 4">DSM 15201</strain>
    </source>
</reference>
<feature type="region of interest" description="Disordered" evidence="1">
    <location>
        <begin position="23"/>
        <end position="47"/>
    </location>
</feature>
<name>A0A0C1Z9Y0_9BACT</name>
<dbReference type="InterPro" id="IPR009091">
    <property type="entry name" value="RCC1/BLIP-II"/>
</dbReference>
<comment type="caution">
    <text evidence="3">The sequence shown here is derived from an EMBL/GenBank/DDBJ whole genome shotgun (WGS) entry which is preliminary data.</text>
</comment>
<accession>A0A0C1Z9Y0</accession>